<proteinExistence type="predicted"/>
<keyword evidence="6" id="KW-0902">Two-component regulatory system</keyword>
<keyword evidence="9" id="KW-1185">Reference proteome</keyword>
<keyword evidence="5 8" id="KW-0418">Kinase</keyword>
<keyword evidence="3" id="KW-0597">Phosphoprotein</keyword>
<protein>
    <recommendedName>
        <fullName evidence="2">histidine kinase</fullName>
        <ecNumber evidence="2">2.7.13.3</ecNumber>
    </recommendedName>
</protein>
<sequence length="234" mass="25954">MSKGTTEKPFVSYPIFKEALPASVNDMKNSLSLVLQTLDVIHDNAADVDSHSLAMVQYEATRMQNTLTELQNFYLLEKDLLTIQMSESYVVDLVEEQVAANSTLWKTKNINVEVTGDEDLCAYVDASLVSSVINIGLVNASRYTRDQVQVRIEKEGHGVLVVIDDNGDGYPDFILEKFKKLLAGSEATETNAQTLAWCYCNAILDIHKNHEEKGRTGLSNASLLGGGRFEIYLP</sequence>
<dbReference type="GO" id="GO:0016036">
    <property type="term" value="P:cellular response to phosphate starvation"/>
    <property type="evidence" value="ECO:0007669"/>
    <property type="project" value="TreeGrafter"/>
</dbReference>
<dbReference type="OrthoDB" id="9806130at2"/>
<accession>A0A4R6M659</accession>
<keyword evidence="4" id="KW-0808">Transferase</keyword>
<evidence type="ECO:0000259" key="7">
    <source>
        <dbReference type="PROSITE" id="PS50109"/>
    </source>
</evidence>
<evidence type="ECO:0000256" key="3">
    <source>
        <dbReference type="ARBA" id="ARBA00022553"/>
    </source>
</evidence>
<evidence type="ECO:0000313" key="9">
    <source>
        <dbReference type="Proteomes" id="UP000294656"/>
    </source>
</evidence>
<name>A0A4R6M659_9GAMM</name>
<dbReference type="GO" id="GO:0004721">
    <property type="term" value="F:phosphoprotein phosphatase activity"/>
    <property type="evidence" value="ECO:0007669"/>
    <property type="project" value="TreeGrafter"/>
</dbReference>
<reference evidence="8 9" key="1">
    <citation type="submission" date="2019-03" db="EMBL/GenBank/DDBJ databases">
        <title>Genomic Encyclopedia of Type Strains, Phase III (KMG-III): the genomes of soil and plant-associated and newly described type strains.</title>
        <authorList>
            <person name="Whitman W."/>
        </authorList>
    </citation>
    <scope>NUCLEOTIDE SEQUENCE [LARGE SCALE GENOMIC DNA]</scope>
    <source>
        <strain evidence="8 9">CECT 7378</strain>
    </source>
</reference>
<evidence type="ECO:0000256" key="5">
    <source>
        <dbReference type="ARBA" id="ARBA00022777"/>
    </source>
</evidence>
<evidence type="ECO:0000256" key="2">
    <source>
        <dbReference type="ARBA" id="ARBA00012438"/>
    </source>
</evidence>
<dbReference type="PANTHER" id="PTHR45453">
    <property type="entry name" value="PHOSPHATE REGULON SENSOR PROTEIN PHOR"/>
    <property type="match status" value="1"/>
</dbReference>
<evidence type="ECO:0000256" key="6">
    <source>
        <dbReference type="ARBA" id="ARBA00023012"/>
    </source>
</evidence>
<gene>
    <name evidence="8" type="ORF">DFP79_2627</name>
</gene>
<comment type="caution">
    <text evidence="8">The sequence shown here is derived from an EMBL/GenBank/DDBJ whole genome shotgun (WGS) entry which is preliminary data.</text>
</comment>
<evidence type="ECO:0000256" key="4">
    <source>
        <dbReference type="ARBA" id="ARBA00022679"/>
    </source>
</evidence>
<evidence type="ECO:0000313" key="8">
    <source>
        <dbReference type="EMBL" id="TDO96858.1"/>
    </source>
</evidence>
<organism evidence="8 9">
    <name type="scientific">Marinomonas balearica</name>
    <dbReference type="NCBI Taxonomy" id="491947"/>
    <lineage>
        <taxon>Bacteria</taxon>
        <taxon>Pseudomonadati</taxon>
        <taxon>Pseudomonadota</taxon>
        <taxon>Gammaproteobacteria</taxon>
        <taxon>Oceanospirillales</taxon>
        <taxon>Oceanospirillaceae</taxon>
        <taxon>Marinomonas</taxon>
    </lineage>
</organism>
<evidence type="ECO:0000256" key="1">
    <source>
        <dbReference type="ARBA" id="ARBA00000085"/>
    </source>
</evidence>
<dbReference type="SUPFAM" id="SSF55874">
    <property type="entry name" value="ATPase domain of HSP90 chaperone/DNA topoisomerase II/histidine kinase"/>
    <property type="match status" value="1"/>
</dbReference>
<dbReference type="EC" id="2.7.13.3" evidence="2"/>
<dbReference type="PROSITE" id="PS50109">
    <property type="entry name" value="HIS_KIN"/>
    <property type="match status" value="1"/>
</dbReference>
<dbReference type="AlphaFoldDB" id="A0A4R6M659"/>
<dbReference type="InterPro" id="IPR050351">
    <property type="entry name" value="BphY/WalK/GraS-like"/>
</dbReference>
<dbReference type="Gene3D" id="3.30.565.10">
    <property type="entry name" value="Histidine kinase-like ATPase, C-terminal domain"/>
    <property type="match status" value="1"/>
</dbReference>
<dbReference type="GO" id="GO:0000155">
    <property type="term" value="F:phosphorelay sensor kinase activity"/>
    <property type="evidence" value="ECO:0007669"/>
    <property type="project" value="TreeGrafter"/>
</dbReference>
<comment type="catalytic activity">
    <reaction evidence="1">
        <text>ATP + protein L-histidine = ADP + protein N-phospho-L-histidine.</text>
        <dbReference type="EC" id="2.7.13.3"/>
    </reaction>
</comment>
<dbReference type="RefSeq" id="WP_133504355.1">
    <property type="nucleotide sequence ID" value="NZ_SNXC01000013.1"/>
</dbReference>
<dbReference type="GO" id="GO:0005886">
    <property type="term" value="C:plasma membrane"/>
    <property type="evidence" value="ECO:0007669"/>
    <property type="project" value="TreeGrafter"/>
</dbReference>
<feature type="domain" description="Histidine kinase" evidence="7">
    <location>
        <begin position="22"/>
        <end position="234"/>
    </location>
</feature>
<dbReference type="EMBL" id="SNXC01000013">
    <property type="protein sequence ID" value="TDO96858.1"/>
    <property type="molecule type" value="Genomic_DNA"/>
</dbReference>
<dbReference type="Proteomes" id="UP000294656">
    <property type="component" value="Unassembled WGS sequence"/>
</dbReference>
<dbReference type="PANTHER" id="PTHR45453:SF1">
    <property type="entry name" value="PHOSPHATE REGULON SENSOR PROTEIN PHOR"/>
    <property type="match status" value="1"/>
</dbReference>
<dbReference type="InterPro" id="IPR005467">
    <property type="entry name" value="His_kinase_dom"/>
</dbReference>
<dbReference type="InterPro" id="IPR036890">
    <property type="entry name" value="HATPase_C_sf"/>
</dbReference>